<dbReference type="EMBL" id="CALTRL010003506">
    <property type="protein sequence ID" value="CAH7681299.1"/>
    <property type="molecule type" value="Genomic_DNA"/>
</dbReference>
<proteinExistence type="predicted"/>
<organism evidence="1 2">
    <name type="scientific">Phakopsora pachyrhizi</name>
    <name type="common">Asian soybean rust disease fungus</name>
    <dbReference type="NCBI Taxonomy" id="170000"/>
    <lineage>
        <taxon>Eukaryota</taxon>
        <taxon>Fungi</taxon>
        <taxon>Dikarya</taxon>
        <taxon>Basidiomycota</taxon>
        <taxon>Pucciniomycotina</taxon>
        <taxon>Pucciniomycetes</taxon>
        <taxon>Pucciniales</taxon>
        <taxon>Phakopsoraceae</taxon>
        <taxon>Phakopsora</taxon>
    </lineage>
</organism>
<dbReference type="AlphaFoldDB" id="A0AAV0B6H4"/>
<accession>A0AAV0B6H4</accession>
<gene>
    <name evidence="1" type="ORF">PPACK8108_LOCUS13891</name>
</gene>
<evidence type="ECO:0000313" key="2">
    <source>
        <dbReference type="Proteomes" id="UP001153365"/>
    </source>
</evidence>
<keyword evidence="2" id="KW-1185">Reference proteome</keyword>
<reference evidence="1" key="1">
    <citation type="submission" date="2022-06" db="EMBL/GenBank/DDBJ databases">
        <authorList>
            <consortium name="SYNGENTA / RWTH Aachen University"/>
        </authorList>
    </citation>
    <scope>NUCLEOTIDE SEQUENCE</scope>
</reference>
<name>A0AAV0B6H4_PHAPC</name>
<sequence>MPSIQSTSLVHQPQRWLGTATLSSSSPINLSFTIPRIGNLSKFVRKATSIMLPMIPMIHLPTFKTSSEPLTNQKSF</sequence>
<dbReference type="Proteomes" id="UP001153365">
    <property type="component" value="Unassembled WGS sequence"/>
</dbReference>
<protein>
    <submittedName>
        <fullName evidence="1">Uncharacterized protein</fullName>
    </submittedName>
</protein>
<evidence type="ECO:0000313" key="1">
    <source>
        <dbReference type="EMBL" id="CAH7681299.1"/>
    </source>
</evidence>
<comment type="caution">
    <text evidence="1">The sequence shown here is derived from an EMBL/GenBank/DDBJ whole genome shotgun (WGS) entry which is preliminary data.</text>
</comment>